<dbReference type="AlphaFoldDB" id="A0A7W7Z8C2"/>
<keyword evidence="3" id="KW-1185">Reference proteome</keyword>
<feature type="region of interest" description="Disordered" evidence="1">
    <location>
        <begin position="54"/>
        <end position="216"/>
    </location>
</feature>
<dbReference type="SUPFAM" id="SSF74653">
    <property type="entry name" value="TolA/TonB C-terminal domain"/>
    <property type="match status" value="1"/>
</dbReference>
<protein>
    <submittedName>
        <fullName evidence="2">Colicin import membrane protein</fullName>
    </submittedName>
</protein>
<sequence>MVKVDKTLLASVALHVLVIGYGLVSFSARSLEAPPPESMPVDIISADQLSQITAGSKTGAKDKPKPLVEKIADAKPVDDPVGKISEKPPIETAVAPTPPPKPVEKPVEKKPEPPKPDPPKPVAEEKPKADPKPIEKKPDPPKPDSIAEALKKDESKKPPPKPEAKAAPPPPPPKPKQERTFDQSKIAALLDKRDPTRQAATGAALNSQASLGSSRGTAATLSQSELDALRARLTQLWNVQAGTERPEELIVDIRIRLTPERRLAAPPEIVSRGSSPRYQAAADAAMRAVLQGQPYDMLQAGTYDQWKDMIVTFDPRQMFRS</sequence>
<feature type="compositionally biased region" description="Polar residues" evidence="1">
    <location>
        <begin position="204"/>
        <end position="216"/>
    </location>
</feature>
<feature type="compositionally biased region" description="Basic and acidic residues" evidence="1">
    <location>
        <begin position="102"/>
        <end position="142"/>
    </location>
</feature>
<evidence type="ECO:0000313" key="3">
    <source>
        <dbReference type="Proteomes" id="UP000542353"/>
    </source>
</evidence>
<comment type="caution">
    <text evidence="2">The sequence shown here is derived from an EMBL/GenBank/DDBJ whole genome shotgun (WGS) entry which is preliminary data.</text>
</comment>
<dbReference type="EMBL" id="JACHIH010000047">
    <property type="protein sequence ID" value="MBB5049784.1"/>
    <property type="molecule type" value="Genomic_DNA"/>
</dbReference>
<evidence type="ECO:0000313" key="2">
    <source>
        <dbReference type="EMBL" id="MBB5049784.1"/>
    </source>
</evidence>
<dbReference type="Gene3D" id="3.30.1150.10">
    <property type="match status" value="1"/>
</dbReference>
<feature type="compositionally biased region" description="Basic and acidic residues" evidence="1">
    <location>
        <begin position="59"/>
        <end position="89"/>
    </location>
</feature>
<gene>
    <name evidence="2" type="ORF">HNR60_004568</name>
</gene>
<feature type="compositionally biased region" description="Basic and acidic residues" evidence="1">
    <location>
        <begin position="149"/>
        <end position="164"/>
    </location>
</feature>
<name>A0A7W7Z8C2_9BRAD</name>
<proteinExistence type="predicted"/>
<reference evidence="2 3" key="1">
    <citation type="submission" date="2020-08" db="EMBL/GenBank/DDBJ databases">
        <title>Genomic Encyclopedia of Type Strains, Phase IV (KMG-IV): sequencing the most valuable type-strain genomes for metagenomic binning, comparative biology and taxonomic classification.</title>
        <authorList>
            <person name="Goeker M."/>
        </authorList>
    </citation>
    <scope>NUCLEOTIDE SEQUENCE [LARGE SCALE GENOMIC DNA]</scope>
    <source>
        <strain evidence="2 3">DSM 12706</strain>
    </source>
</reference>
<organism evidence="2 3">
    <name type="scientific">Rhodopseudomonas rhenobacensis</name>
    <dbReference type="NCBI Taxonomy" id="87461"/>
    <lineage>
        <taxon>Bacteria</taxon>
        <taxon>Pseudomonadati</taxon>
        <taxon>Pseudomonadota</taxon>
        <taxon>Alphaproteobacteria</taxon>
        <taxon>Hyphomicrobiales</taxon>
        <taxon>Nitrobacteraceae</taxon>
        <taxon>Rhodopseudomonas</taxon>
    </lineage>
</organism>
<accession>A0A7W7Z8C2</accession>
<evidence type="ECO:0000256" key="1">
    <source>
        <dbReference type="SAM" id="MobiDB-lite"/>
    </source>
</evidence>
<dbReference type="Proteomes" id="UP000542353">
    <property type="component" value="Unassembled WGS sequence"/>
</dbReference>